<dbReference type="PANTHER" id="PTHR42790">
    <property type="entry name" value="AMINOTRANSFERASE"/>
    <property type="match status" value="1"/>
</dbReference>
<dbReference type="AlphaFoldDB" id="A0AAU7CEP2"/>
<dbReference type="EMBL" id="CP155447">
    <property type="protein sequence ID" value="XBH03392.1"/>
    <property type="molecule type" value="Genomic_DNA"/>
</dbReference>
<dbReference type="Gene3D" id="3.90.1150.10">
    <property type="entry name" value="Aspartate Aminotransferase, domain 1"/>
    <property type="match status" value="1"/>
</dbReference>
<dbReference type="InterPro" id="IPR004839">
    <property type="entry name" value="Aminotransferase_I/II_large"/>
</dbReference>
<sequence>MHMALATPGLISLAAGFVDQQSLPVGLAAEEIAAILDDASEGRRALQYGTTIGDHRLRERLIAFLEQDERVPSGTYQHWVPRTVVTTGSQQLLYLISEALLDPGDIVLVESPTYFVYLGVLETRGVRVLGIEIDEGGLRLDSLESTLADLDAKGLLHRVKLIYTISEHSNPSGISLAADRRQPLVELAKKWSKYQTIFILEDSAYRGLTFDGVEPPSVWSYDPDGETVILARTFSKTFSPGFKTGYGVLPAALLEPVLRLKGNHDFGSGNFAQVVLERAIGSGGYQRHVATLVEVYRRKRDVMLASLRESFGDGTGSVQWTHPRGGLYVWLSVPSEVDTGPAGLFFARCLERGVLYVPGSYSYADETGSAPRNHARLCFGVPCEADLVEGARRLSLALTDCLNPVA</sequence>
<dbReference type="PANTHER" id="PTHR42790:SF19">
    <property type="entry name" value="KYNURENINE_ALPHA-AMINOADIPATE AMINOTRANSFERASE, MITOCHONDRIAL"/>
    <property type="match status" value="1"/>
</dbReference>
<dbReference type="Pfam" id="PF00155">
    <property type="entry name" value="Aminotran_1_2"/>
    <property type="match status" value="1"/>
</dbReference>
<reference evidence="6" key="1">
    <citation type="submission" date="2024-05" db="EMBL/GenBank/DDBJ databases">
        <title>Planctomycetes of the genus Singulisphaera possess chitinolytic capabilities.</title>
        <authorList>
            <person name="Ivanova A."/>
        </authorList>
    </citation>
    <scope>NUCLEOTIDE SEQUENCE</scope>
    <source>
        <strain evidence="6">Ch08T</strain>
    </source>
</reference>
<comment type="cofactor">
    <cofactor evidence="1">
        <name>pyridoxal 5'-phosphate</name>
        <dbReference type="ChEBI" id="CHEBI:597326"/>
    </cofactor>
</comment>
<feature type="domain" description="Aminotransferase class I/classII large" evidence="5">
    <location>
        <begin position="10"/>
        <end position="381"/>
    </location>
</feature>
<dbReference type="RefSeq" id="WP_406696124.1">
    <property type="nucleotide sequence ID" value="NZ_CP155447.1"/>
</dbReference>
<keyword evidence="3" id="KW-0808">Transferase</keyword>
<dbReference type="InterPro" id="IPR050859">
    <property type="entry name" value="Class-I_PLP-dep_aminotransf"/>
</dbReference>
<evidence type="ECO:0000259" key="5">
    <source>
        <dbReference type="Pfam" id="PF00155"/>
    </source>
</evidence>
<dbReference type="Gene3D" id="3.40.640.10">
    <property type="entry name" value="Type I PLP-dependent aspartate aminotransferase-like (Major domain)"/>
    <property type="match status" value="1"/>
</dbReference>
<dbReference type="GO" id="GO:1901605">
    <property type="term" value="P:alpha-amino acid metabolic process"/>
    <property type="evidence" value="ECO:0007669"/>
    <property type="project" value="TreeGrafter"/>
</dbReference>
<evidence type="ECO:0000256" key="3">
    <source>
        <dbReference type="ARBA" id="ARBA00022679"/>
    </source>
</evidence>
<name>A0AAU7CEP2_9BACT</name>
<dbReference type="GO" id="GO:0030170">
    <property type="term" value="F:pyridoxal phosphate binding"/>
    <property type="evidence" value="ECO:0007669"/>
    <property type="project" value="InterPro"/>
</dbReference>
<proteinExistence type="predicted"/>
<dbReference type="InterPro" id="IPR015421">
    <property type="entry name" value="PyrdxlP-dep_Trfase_major"/>
</dbReference>
<dbReference type="InterPro" id="IPR015422">
    <property type="entry name" value="PyrdxlP-dep_Trfase_small"/>
</dbReference>
<organism evidence="6">
    <name type="scientific">Singulisphaera sp. Ch08</name>
    <dbReference type="NCBI Taxonomy" id="3120278"/>
    <lineage>
        <taxon>Bacteria</taxon>
        <taxon>Pseudomonadati</taxon>
        <taxon>Planctomycetota</taxon>
        <taxon>Planctomycetia</taxon>
        <taxon>Isosphaerales</taxon>
        <taxon>Isosphaeraceae</taxon>
        <taxon>Singulisphaera</taxon>
    </lineage>
</organism>
<keyword evidence="4" id="KW-0663">Pyridoxal phosphate</keyword>
<keyword evidence="2 6" id="KW-0032">Aminotransferase</keyword>
<evidence type="ECO:0000256" key="4">
    <source>
        <dbReference type="ARBA" id="ARBA00022898"/>
    </source>
</evidence>
<accession>A0AAU7CEP2</accession>
<dbReference type="GO" id="GO:0008483">
    <property type="term" value="F:transaminase activity"/>
    <property type="evidence" value="ECO:0007669"/>
    <property type="project" value="UniProtKB-KW"/>
</dbReference>
<evidence type="ECO:0000256" key="2">
    <source>
        <dbReference type="ARBA" id="ARBA00022576"/>
    </source>
</evidence>
<evidence type="ECO:0000256" key="1">
    <source>
        <dbReference type="ARBA" id="ARBA00001933"/>
    </source>
</evidence>
<protein>
    <submittedName>
        <fullName evidence="6">PLP-dependent aminotransferase family protein</fullName>
    </submittedName>
</protein>
<gene>
    <name evidence="6" type="ORF">V5E97_34540</name>
</gene>
<dbReference type="CDD" id="cd00609">
    <property type="entry name" value="AAT_like"/>
    <property type="match status" value="1"/>
</dbReference>
<dbReference type="SUPFAM" id="SSF53383">
    <property type="entry name" value="PLP-dependent transferases"/>
    <property type="match status" value="1"/>
</dbReference>
<dbReference type="InterPro" id="IPR015424">
    <property type="entry name" value="PyrdxlP-dep_Trfase"/>
</dbReference>
<evidence type="ECO:0000313" key="6">
    <source>
        <dbReference type="EMBL" id="XBH03392.1"/>
    </source>
</evidence>